<name>A0ABQ3Y4T4_9ACTN</name>
<comment type="caution">
    <text evidence="2">The sequence shown here is derived from an EMBL/GenBank/DDBJ whole genome shotgun (WGS) entry which is preliminary data.</text>
</comment>
<sequence length="113" mass="11499">MSAGGRSSTTRQTAAVPSAEPVASRSAAAGLKAMPSTADRWANSVNLVGLAGSLVSWTRTLPPCVPLASRRPSARNATQLTGAACAAALPVVTRPMLDTKQQRVNTAIGQETG</sequence>
<keyword evidence="3" id="KW-1185">Reference proteome</keyword>
<proteinExistence type="predicted"/>
<protein>
    <submittedName>
        <fullName evidence="2">Uncharacterized protein</fullName>
    </submittedName>
</protein>
<accession>A0ABQ3Y4T4</accession>
<feature type="compositionally biased region" description="Polar residues" evidence="1">
    <location>
        <begin position="1"/>
        <end position="15"/>
    </location>
</feature>
<dbReference type="Proteomes" id="UP000609879">
    <property type="component" value="Unassembled WGS sequence"/>
</dbReference>
<gene>
    <name evidence="2" type="ORF">Ade02nite_36530</name>
</gene>
<evidence type="ECO:0000256" key="1">
    <source>
        <dbReference type="SAM" id="MobiDB-lite"/>
    </source>
</evidence>
<evidence type="ECO:0000313" key="3">
    <source>
        <dbReference type="Proteomes" id="UP000609879"/>
    </source>
</evidence>
<feature type="region of interest" description="Disordered" evidence="1">
    <location>
        <begin position="1"/>
        <end position="34"/>
    </location>
</feature>
<reference evidence="2 3" key="1">
    <citation type="submission" date="2021-01" db="EMBL/GenBank/DDBJ databases">
        <title>Whole genome shotgun sequence of Actinoplanes deccanensis NBRC 13994.</title>
        <authorList>
            <person name="Komaki H."/>
            <person name="Tamura T."/>
        </authorList>
    </citation>
    <scope>NUCLEOTIDE SEQUENCE [LARGE SCALE GENOMIC DNA]</scope>
    <source>
        <strain evidence="2 3">NBRC 13994</strain>
    </source>
</reference>
<dbReference type="EMBL" id="BOMI01000067">
    <property type="protein sequence ID" value="GID75012.1"/>
    <property type="molecule type" value="Genomic_DNA"/>
</dbReference>
<organism evidence="2 3">
    <name type="scientific">Paractinoplanes deccanensis</name>
    <dbReference type="NCBI Taxonomy" id="113561"/>
    <lineage>
        <taxon>Bacteria</taxon>
        <taxon>Bacillati</taxon>
        <taxon>Actinomycetota</taxon>
        <taxon>Actinomycetes</taxon>
        <taxon>Micromonosporales</taxon>
        <taxon>Micromonosporaceae</taxon>
        <taxon>Paractinoplanes</taxon>
    </lineage>
</organism>
<evidence type="ECO:0000313" key="2">
    <source>
        <dbReference type="EMBL" id="GID75012.1"/>
    </source>
</evidence>